<dbReference type="InterPro" id="IPR036263">
    <property type="entry name" value="Chorismate_II_sf"/>
</dbReference>
<comment type="caution">
    <text evidence="5">The sequence shown here is derived from an EMBL/GenBank/DDBJ whole genome shotgun (WGS) entry which is preliminary data.</text>
</comment>
<dbReference type="InterPro" id="IPR013216">
    <property type="entry name" value="Methyltransf_11"/>
</dbReference>
<sequence>MDQTIPLETLAKRLAQTDELLLDVVKRRMDLAVQVVERKIAEAKLAGQEVLIRPEVETKRIAAAVRWARQNGLSRHCAAAFEHLVINESCHVQLIYKESQNRAESPETDGEEYEVQKRNLRSLTEHWAGSYDRNYDKGHFGTREYKRFELQLLGREISNLPHREVLVDLGCATGKVALAFCDRFTSTIGYDISAHMIERARMKAEDKAIFRRVDIEKGLDLSDNTASLVVMNLGTASDVRDIEGVIKEILRVLKPGGKFFLSFYNREAPIYRWEFIPWSAGLTATFNIYHHCLEVYDPKDKQKKMPIYAKLHTVDEVRALVSVAHNVETITYPAMSMILPGVLFKGQRDAQKTIASIDRSLINSNLGAYIIATGEKK</sequence>
<dbReference type="InterPro" id="IPR051052">
    <property type="entry name" value="Diverse_substrate_MTase"/>
</dbReference>
<keyword evidence="3" id="KW-0808">Transferase</keyword>
<comment type="similarity">
    <text evidence="1">Belongs to the methyltransferase superfamily.</text>
</comment>
<gene>
    <name evidence="5" type="ORF">A3C95_02120</name>
</gene>
<dbReference type="SUPFAM" id="SSF53335">
    <property type="entry name" value="S-adenosyl-L-methionine-dependent methyltransferases"/>
    <property type="match status" value="1"/>
</dbReference>
<dbReference type="GO" id="GO:0004106">
    <property type="term" value="F:chorismate mutase activity"/>
    <property type="evidence" value="ECO:0007669"/>
    <property type="project" value="InterPro"/>
</dbReference>
<dbReference type="AlphaFoldDB" id="A0A1F6E2A3"/>
<dbReference type="Pfam" id="PF08241">
    <property type="entry name" value="Methyltransf_11"/>
    <property type="match status" value="1"/>
</dbReference>
<dbReference type="STRING" id="1798499.A3C95_02120"/>
<name>A0A1F6E2A3_9BACT</name>
<reference evidence="5 6" key="1">
    <citation type="journal article" date="2016" name="Nat. Commun.">
        <title>Thousands of microbial genomes shed light on interconnected biogeochemical processes in an aquifer system.</title>
        <authorList>
            <person name="Anantharaman K."/>
            <person name="Brown C.T."/>
            <person name="Hug L.A."/>
            <person name="Sharon I."/>
            <person name="Castelle C.J."/>
            <person name="Probst A.J."/>
            <person name="Thomas B.C."/>
            <person name="Singh A."/>
            <person name="Wilkins M.J."/>
            <person name="Karaoz U."/>
            <person name="Brodie E.L."/>
            <person name="Williams K.H."/>
            <person name="Hubbard S.S."/>
            <person name="Banfield J.F."/>
        </authorList>
    </citation>
    <scope>NUCLEOTIDE SEQUENCE [LARGE SCALE GENOMIC DNA]</scope>
</reference>
<dbReference type="SMART" id="SM00830">
    <property type="entry name" value="CM_2"/>
    <property type="match status" value="1"/>
</dbReference>
<evidence type="ECO:0000256" key="1">
    <source>
        <dbReference type="ARBA" id="ARBA00008361"/>
    </source>
</evidence>
<dbReference type="GO" id="GO:0032259">
    <property type="term" value="P:methylation"/>
    <property type="evidence" value="ECO:0007669"/>
    <property type="project" value="UniProtKB-KW"/>
</dbReference>
<dbReference type="CDD" id="cd02440">
    <property type="entry name" value="AdoMet_MTases"/>
    <property type="match status" value="1"/>
</dbReference>
<dbReference type="PANTHER" id="PTHR44942:SF4">
    <property type="entry name" value="METHYLTRANSFERASE TYPE 11 DOMAIN-CONTAINING PROTEIN"/>
    <property type="match status" value="1"/>
</dbReference>
<dbReference type="InterPro" id="IPR036979">
    <property type="entry name" value="CM_dom_sf"/>
</dbReference>
<dbReference type="InterPro" id="IPR002701">
    <property type="entry name" value="CM_II_prokaryot"/>
</dbReference>
<evidence type="ECO:0000256" key="2">
    <source>
        <dbReference type="ARBA" id="ARBA00022603"/>
    </source>
</evidence>
<evidence type="ECO:0000313" key="6">
    <source>
        <dbReference type="Proteomes" id="UP000177107"/>
    </source>
</evidence>
<dbReference type="PANTHER" id="PTHR44942">
    <property type="entry name" value="METHYLTRANSF_11 DOMAIN-CONTAINING PROTEIN"/>
    <property type="match status" value="1"/>
</dbReference>
<dbReference type="GO" id="GO:0046417">
    <property type="term" value="P:chorismate metabolic process"/>
    <property type="evidence" value="ECO:0007669"/>
    <property type="project" value="InterPro"/>
</dbReference>
<dbReference type="EMBL" id="MFLM01000022">
    <property type="protein sequence ID" value="OGG67793.1"/>
    <property type="molecule type" value="Genomic_DNA"/>
</dbReference>
<dbReference type="Gene3D" id="3.40.50.150">
    <property type="entry name" value="Vaccinia Virus protein VP39"/>
    <property type="match status" value="1"/>
</dbReference>
<dbReference type="Gene3D" id="1.20.59.10">
    <property type="entry name" value="Chorismate mutase"/>
    <property type="match status" value="1"/>
</dbReference>
<evidence type="ECO:0000259" key="4">
    <source>
        <dbReference type="SMART" id="SM00830"/>
    </source>
</evidence>
<dbReference type="Proteomes" id="UP000177107">
    <property type="component" value="Unassembled WGS sequence"/>
</dbReference>
<feature type="domain" description="Chorismate mutase" evidence="4">
    <location>
        <begin position="11"/>
        <end position="96"/>
    </location>
</feature>
<evidence type="ECO:0000256" key="3">
    <source>
        <dbReference type="ARBA" id="ARBA00022679"/>
    </source>
</evidence>
<dbReference type="Pfam" id="PF01817">
    <property type="entry name" value="CM_2"/>
    <property type="match status" value="1"/>
</dbReference>
<evidence type="ECO:0000313" key="5">
    <source>
        <dbReference type="EMBL" id="OGG67793.1"/>
    </source>
</evidence>
<organism evidence="5 6">
    <name type="scientific">Candidatus Kaiserbacteria bacterium RIFCSPHIGHO2_02_FULL_56_30</name>
    <dbReference type="NCBI Taxonomy" id="1798499"/>
    <lineage>
        <taxon>Bacteria</taxon>
        <taxon>Candidatus Kaiseribacteriota</taxon>
    </lineage>
</organism>
<keyword evidence="2" id="KW-0489">Methyltransferase</keyword>
<accession>A0A1F6E2A3</accession>
<dbReference type="SUPFAM" id="SSF48600">
    <property type="entry name" value="Chorismate mutase II"/>
    <property type="match status" value="1"/>
</dbReference>
<protein>
    <recommendedName>
        <fullName evidence="4">Chorismate mutase domain-containing protein</fullName>
    </recommendedName>
</protein>
<dbReference type="InterPro" id="IPR029063">
    <property type="entry name" value="SAM-dependent_MTases_sf"/>
</dbReference>
<proteinExistence type="inferred from homology"/>
<dbReference type="GO" id="GO:0008757">
    <property type="term" value="F:S-adenosylmethionine-dependent methyltransferase activity"/>
    <property type="evidence" value="ECO:0007669"/>
    <property type="project" value="InterPro"/>
</dbReference>